<sequence>MLQRMGEAWVFITFSTIYHKIKAIFYIYMSLHCIYCINTSPMSDAFYIGGKKPTRFTKFIARTVPCVVLSAGYWRLTRGLGSSFLMIDNTF</sequence>
<reference evidence="1" key="6">
    <citation type="submission" date="2002-04" db="EMBL/GenBank/DDBJ databases">
        <authorList>
            <person name="Adachi J."/>
            <person name="Aizawa K."/>
            <person name="Akimura T."/>
            <person name="Arakawa T."/>
            <person name="Bono H."/>
            <person name="Carninci P."/>
            <person name="Fukuda S."/>
            <person name="Furuno M."/>
            <person name="Hanagaki T."/>
            <person name="Hara A."/>
            <person name="Hashizume W."/>
            <person name="Hayashida K."/>
            <person name="Hayatsu N."/>
            <person name="Hiramoto K."/>
            <person name="Hiraoka T."/>
            <person name="Hirozane T."/>
            <person name="Hori F."/>
            <person name="Imotani K."/>
            <person name="Ishii Y."/>
            <person name="Itoh M."/>
            <person name="Kagawa I."/>
            <person name="Kasukawa T."/>
            <person name="Katoh H."/>
            <person name="Kawai J."/>
            <person name="Kojima Y."/>
            <person name="Kondo S."/>
            <person name="Konno H."/>
            <person name="Kouda M."/>
            <person name="Koya S."/>
            <person name="Kurihara C."/>
            <person name="Matsuyama T."/>
            <person name="Miyazaki A."/>
            <person name="Murata M."/>
            <person name="Nakamura M."/>
            <person name="Nishi K."/>
            <person name="Nomura K."/>
            <person name="Numazaki R."/>
            <person name="Ohno M."/>
            <person name="Ohsato N."/>
            <person name="Okazaki Y."/>
            <person name="Saito R."/>
            <person name="Saitoh H."/>
            <person name="Sakai C."/>
            <person name="Sakai K."/>
            <person name="Sakazume N."/>
            <person name="Sano H."/>
            <person name="Sasaki D."/>
            <person name="Shibata K."/>
            <person name="Shinagawa A."/>
            <person name="Shiraki T."/>
            <person name="Sogabe Y."/>
            <person name="Tagami M."/>
            <person name="Tagawa A."/>
            <person name="Takahashi F."/>
            <person name="Takaku-Akahira S."/>
            <person name="Takeda Y."/>
            <person name="Tanaka T."/>
            <person name="Tomaru A."/>
            <person name="Toya T."/>
            <person name="Yasunishi A."/>
            <person name="Muramatsu M."/>
            <person name="Hayashizaki Y."/>
        </authorList>
    </citation>
    <scope>NUCLEOTIDE SEQUENCE</scope>
    <source>
        <strain evidence="1">C57BL/6J</strain>
        <tissue evidence="1">Eyeball</tissue>
    </source>
</reference>
<dbReference type="AGR" id="MGI:3641652"/>
<name>Q8BNZ3_MOUSE</name>
<protein>
    <submittedName>
        <fullName evidence="1">Uncharacterized protein</fullName>
    </submittedName>
</protein>
<reference evidence="1" key="8">
    <citation type="journal article" date="2005" name="Science">
        <title>Antisense Transcription in the Mammalian Transcriptome.</title>
        <authorList>
            <consortium name="RIKEN Genome Exploration Research Group and Genome Science Group (Genome Network Project Core Group) and the FANTOM Consortium"/>
        </authorList>
    </citation>
    <scope>NUCLEOTIDE SEQUENCE</scope>
    <source>
        <strain evidence="1">C57BL/6J</strain>
        <tissue evidence="1">Eyeball</tissue>
    </source>
</reference>
<dbReference type="MGI" id="MGI:3641652">
    <property type="gene designation" value="Gm9945"/>
</dbReference>
<dbReference type="RNAct" id="Q8BNZ3">
    <property type="molecule type" value="protein"/>
</dbReference>
<dbReference type="AlphaFoldDB" id="Q8BNZ3"/>
<reference evidence="1" key="4">
    <citation type="journal article" date="2001" name="Nature">
        <title>Functional annotation of a full-length mouse cDNA collection.</title>
        <authorList>
            <consortium name="The RIKEN Genome Exploration Research Group Phase II Team and the FANTOM Consortium"/>
        </authorList>
    </citation>
    <scope>NUCLEOTIDE SEQUENCE</scope>
    <source>
        <strain evidence="1">C57BL/6J</strain>
        <tissue evidence="1">Eyeball</tissue>
    </source>
</reference>
<proteinExistence type="evidence at transcript level"/>
<reference evidence="1" key="3">
    <citation type="journal article" date="2000" name="Genome Res.">
        <title>RIKEN integrated sequence analysis (RISA) system--384-format sequencing pipeline with 384 multicapillary sequencer.</title>
        <authorList>
            <person name="Shibata K."/>
            <person name="Itoh M."/>
            <person name="Aizawa K."/>
            <person name="Nagaoka S."/>
            <person name="Sasaki N."/>
            <person name="Carninci P."/>
            <person name="Konno H."/>
            <person name="Akiyama J."/>
            <person name="Nishi K."/>
            <person name="Kitsunai T."/>
            <person name="Tashiro H."/>
            <person name="Itoh M."/>
            <person name="Sumi N."/>
            <person name="Ishii Y."/>
            <person name="Nakamura S."/>
            <person name="Hazama M."/>
            <person name="Nishine T."/>
            <person name="Harada A."/>
            <person name="Yamamoto R."/>
            <person name="Matsumoto H."/>
            <person name="Sakaguchi S."/>
            <person name="Ikegami T."/>
            <person name="Kashiwagi K."/>
            <person name="Fujiwake S."/>
            <person name="Inoue K."/>
            <person name="Togawa Y."/>
            <person name="Izawa M."/>
            <person name="Ohara E."/>
            <person name="Watahiki M."/>
            <person name="Yoneda Y."/>
            <person name="Ishikawa T."/>
            <person name="Ozawa K."/>
            <person name="Tanaka T."/>
            <person name="Matsuura S."/>
            <person name="Kawai J."/>
            <person name="Okazaki Y."/>
            <person name="Muramatsu M."/>
            <person name="Inoue Y."/>
            <person name="Kira A."/>
            <person name="Hayashizaki Y."/>
        </authorList>
    </citation>
    <scope>NUCLEOTIDE SEQUENCE</scope>
    <source>
        <strain evidence="1">C57BL/6J</strain>
        <tissue evidence="1">Eyeball</tissue>
    </source>
</reference>
<reference evidence="1" key="2">
    <citation type="journal article" date="2000" name="Genome Res.">
        <title>Normalization and subtraction of cap-trapper-selected cDNAs to prepare full-length cDNA libraries for rapid discovery of new genes.</title>
        <authorList>
            <person name="Carninci P."/>
            <person name="Shibata Y."/>
            <person name="Hayatsu N."/>
            <person name="Sugahara Y."/>
            <person name="Shibata K."/>
            <person name="Itoh M."/>
            <person name="Konno H."/>
            <person name="Okazaki Y."/>
            <person name="Muramatsu M."/>
            <person name="Hayashizaki Y."/>
        </authorList>
    </citation>
    <scope>NUCLEOTIDE SEQUENCE</scope>
    <source>
        <strain evidence="1">C57BL/6J</strain>
        <tissue evidence="1">Eyeball</tissue>
    </source>
</reference>
<reference evidence="1" key="5">
    <citation type="journal article" date="2002" name="Nature">
        <title>Analysis of the mouse transcriptome based on functional annotation of 60,770 full-length cDNAs.</title>
        <authorList>
            <consortium name="The FANTOM Consortium and the RIKEN Genome Exploration Research Group Phase I and II Team"/>
        </authorList>
    </citation>
    <scope>NUCLEOTIDE SEQUENCE</scope>
    <source>
        <strain evidence="1">C57BL/6J</strain>
        <tissue evidence="1">Eyeball</tissue>
    </source>
</reference>
<evidence type="ECO:0000313" key="1">
    <source>
        <dbReference type="EMBL" id="BAC37369.1"/>
    </source>
</evidence>
<evidence type="ECO:0000313" key="2">
    <source>
        <dbReference type="MGI" id="MGI:3641652"/>
    </source>
</evidence>
<dbReference type="EMBL" id="AK078725">
    <property type="protein sequence ID" value="BAC37369.1"/>
    <property type="molecule type" value="mRNA"/>
</dbReference>
<organism evidence="1">
    <name type="scientific">Mus musculus</name>
    <name type="common">Mouse</name>
    <dbReference type="NCBI Taxonomy" id="10090"/>
    <lineage>
        <taxon>Eukaryota</taxon>
        <taxon>Metazoa</taxon>
        <taxon>Chordata</taxon>
        <taxon>Craniata</taxon>
        <taxon>Vertebrata</taxon>
        <taxon>Euteleostomi</taxon>
        <taxon>Mammalia</taxon>
        <taxon>Eutheria</taxon>
        <taxon>Euarchontoglires</taxon>
        <taxon>Glires</taxon>
        <taxon>Rodentia</taxon>
        <taxon>Myomorpha</taxon>
        <taxon>Muroidea</taxon>
        <taxon>Muridae</taxon>
        <taxon>Murinae</taxon>
        <taxon>Mus</taxon>
        <taxon>Mus</taxon>
    </lineage>
</organism>
<gene>
    <name evidence="2" type="primary">Gm9945</name>
</gene>
<accession>Q8BNZ3</accession>
<reference evidence="1" key="1">
    <citation type="journal article" date="1999" name="Methods Enzymol.">
        <title>High-efficiency full-length cDNA cloning.</title>
        <authorList>
            <person name="Carninci P."/>
            <person name="Hayashizaki Y."/>
        </authorList>
    </citation>
    <scope>NUCLEOTIDE SEQUENCE</scope>
    <source>
        <strain evidence="1">C57BL/6J</strain>
        <tissue evidence="1">Eyeball</tissue>
    </source>
</reference>
<reference evidence="1" key="7">
    <citation type="journal article" date="2005" name="Science">
        <title>The Transcriptional Landscape of the Mammalian Genome.</title>
        <authorList>
            <consortium name="The FANTOM Consortium"/>
            <consortium name="Riken Genome Exploration Research Group and Genome Science Group (Genome Network Project Core Group)"/>
        </authorList>
    </citation>
    <scope>NUCLEOTIDE SEQUENCE</scope>
    <source>
        <strain evidence="1">C57BL/6J</strain>
        <tissue evidence="1">Eyeball</tissue>
    </source>
</reference>
<dbReference type="HOGENOM" id="CLU_2426433_0_0_1"/>